<comment type="similarity">
    <text evidence="1">Belongs to the PPR family. P subfamily.</text>
</comment>
<dbReference type="OMA" id="EKVICSY"/>
<dbReference type="Pfam" id="PF17177">
    <property type="entry name" value="PPR_long"/>
    <property type="match status" value="1"/>
</dbReference>
<dbReference type="Gene3D" id="1.25.40.10">
    <property type="entry name" value="Tetratricopeptide repeat domain"/>
    <property type="match status" value="2"/>
</dbReference>
<dbReference type="OrthoDB" id="411857at2759"/>
<dbReference type="InterPro" id="IPR011990">
    <property type="entry name" value="TPR-like_helical_dom_sf"/>
</dbReference>
<evidence type="ECO:0000256" key="3">
    <source>
        <dbReference type="PROSITE-ProRule" id="PRU00708"/>
    </source>
</evidence>
<dbReference type="InParanoid" id="A0A200RCB5"/>
<dbReference type="InterPro" id="IPR033443">
    <property type="entry name" value="PROP1-like_PPR_dom"/>
</dbReference>
<reference evidence="5 6" key="1">
    <citation type="journal article" date="2017" name="Mol. Plant">
        <title>The Genome of Medicinal Plant Macleaya cordata Provides New Insights into Benzylisoquinoline Alkaloids Metabolism.</title>
        <authorList>
            <person name="Liu X."/>
            <person name="Liu Y."/>
            <person name="Huang P."/>
            <person name="Ma Y."/>
            <person name="Qing Z."/>
            <person name="Tang Q."/>
            <person name="Cao H."/>
            <person name="Cheng P."/>
            <person name="Zheng Y."/>
            <person name="Yuan Z."/>
            <person name="Zhou Y."/>
            <person name="Liu J."/>
            <person name="Tang Z."/>
            <person name="Zhuo Y."/>
            <person name="Zhang Y."/>
            <person name="Yu L."/>
            <person name="Huang J."/>
            <person name="Yang P."/>
            <person name="Peng Q."/>
            <person name="Zhang J."/>
            <person name="Jiang W."/>
            <person name="Zhang Z."/>
            <person name="Lin K."/>
            <person name="Ro D.K."/>
            <person name="Chen X."/>
            <person name="Xiong X."/>
            <person name="Shang Y."/>
            <person name="Huang S."/>
            <person name="Zeng J."/>
        </authorList>
    </citation>
    <scope>NUCLEOTIDE SEQUENCE [LARGE SCALE GENOMIC DNA]</scope>
    <source>
        <strain evidence="6">cv. BLH2017</strain>
        <tissue evidence="5">Root</tissue>
    </source>
</reference>
<dbReference type="GO" id="GO:0003729">
    <property type="term" value="F:mRNA binding"/>
    <property type="evidence" value="ECO:0007669"/>
    <property type="project" value="InterPro"/>
</dbReference>
<dbReference type="EMBL" id="MVGT01000143">
    <property type="protein sequence ID" value="OVA20350.1"/>
    <property type="molecule type" value="Genomic_DNA"/>
</dbReference>
<evidence type="ECO:0000259" key="4">
    <source>
        <dbReference type="Pfam" id="PF17177"/>
    </source>
</evidence>
<dbReference type="PANTHER" id="PTHR47874">
    <property type="entry name" value="EXPRESSED PROTEIN"/>
    <property type="match status" value="1"/>
</dbReference>
<proteinExistence type="inferred from homology"/>
<keyword evidence="6" id="KW-1185">Reference proteome</keyword>
<dbReference type="Proteomes" id="UP000195402">
    <property type="component" value="Unassembled WGS sequence"/>
</dbReference>
<accession>A0A200RCB5</accession>
<comment type="caution">
    <text evidence="5">The sequence shown here is derived from an EMBL/GenBank/DDBJ whole genome shotgun (WGS) entry which is preliminary data.</text>
</comment>
<keyword evidence="2" id="KW-0677">Repeat</keyword>
<gene>
    <name evidence="5" type="ORF">BVC80_157g167</name>
</gene>
<evidence type="ECO:0000256" key="2">
    <source>
        <dbReference type="ARBA" id="ARBA00022737"/>
    </source>
</evidence>
<evidence type="ECO:0000256" key="1">
    <source>
        <dbReference type="ARBA" id="ARBA00007626"/>
    </source>
</evidence>
<dbReference type="InterPro" id="IPR044179">
    <property type="entry name" value="PPR5-like"/>
</dbReference>
<feature type="repeat" description="PPR" evidence="3">
    <location>
        <begin position="191"/>
        <end position="225"/>
    </location>
</feature>
<dbReference type="AlphaFoldDB" id="A0A200RCB5"/>
<dbReference type="PANTHER" id="PTHR47874:SF4">
    <property type="entry name" value="EXPRESSED PROTEIN"/>
    <property type="match status" value="1"/>
</dbReference>
<dbReference type="NCBIfam" id="TIGR00756">
    <property type="entry name" value="PPR"/>
    <property type="match status" value="2"/>
</dbReference>
<feature type="repeat" description="PPR" evidence="3">
    <location>
        <begin position="156"/>
        <end position="190"/>
    </location>
</feature>
<organism evidence="5 6">
    <name type="scientific">Macleaya cordata</name>
    <name type="common">Five-seeded plume-poppy</name>
    <name type="synonym">Bocconia cordata</name>
    <dbReference type="NCBI Taxonomy" id="56857"/>
    <lineage>
        <taxon>Eukaryota</taxon>
        <taxon>Viridiplantae</taxon>
        <taxon>Streptophyta</taxon>
        <taxon>Embryophyta</taxon>
        <taxon>Tracheophyta</taxon>
        <taxon>Spermatophyta</taxon>
        <taxon>Magnoliopsida</taxon>
        <taxon>Ranunculales</taxon>
        <taxon>Papaveraceae</taxon>
        <taxon>Papaveroideae</taxon>
        <taxon>Macleaya</taxon>
    </lineage>
</organism>
<feature type="domain" description="PROP1-like PPR" evidence="4">
    <location>
        <begin position="128"/>
        <end position="291"/>
    </location>
</feature>
<dbReference type="InterPro" id="IPR002885">
    <property type="entry name" value="PPR_rpt"/>
</dbReference>
<name>A0A200RCB5_MACCD</name>
<evidence type="ECO:0000313" key="5">
    <source>
        <dbReference type="EMBL" id="OVA20350.1"/>
    </source>
</evidence>
<dbReference type="PROSITE" id="PS51375">
    <property type="entry name" value="PPR"/>
    <property type="match status" value="2"/>
</dbReference>
<evidence type="ECO:0000313" key="6">
    <source>
        <dbReference type="Proteomes" id="UP000195402"/>
    </source>
</evidence>
<sequence>MALPTNSHTSVCNKSSISNPLLVRLMQEPNSGVKTALDLEANSIPKADTFFWESIVTMLKSSSPKKAQLVLEWKLEKMLKENERDQGRYSDLIFLCGKVQYVSFALHVFTSMEAHGIRPTSAVFNSLITTCLSSGNVATALSLFEIMERSKDFKPNSTTYNAFISLYSKLGDSKAMQAWYSASKTVGFSPNVQTFESLISWSIKSKEFDIANTFYEEMMSSGVTPNVAILENMLEGLCKQKKLSKIRQFLKFILDGGWNLNKRMTENLLELYSQTGRVGEMEELLVSLMRSNHEPVVLSQVHCGIIRMYALSDRLDDLEYSVGRMLKQGLSFTCPGDVEQVICSYFRRAAYDRLDLFLERIEGSYKLTKSTYDLLVAGYKRAGLSDKLDLVMKNMKLAGS</sequence>
<protein>
    <submittedName>
        <fullName evidence="5">Pentatricopeptide repeat</fullName>
    </submittedName>
</protein>